<evidence type="ECO:0000256" key="1">
    <source>
        <dbReference type="SAM" id="Phobius"/>
    </source>
</evidence>
<keyword evidence="3" id="KW-1185">Reference proteome</keyword>
<name>A0AAW9SIE1_9BACT</name>
<reference evidence="2 3" key="1">
    <citation type="submission" date="2024-04" db="EMBL/GenBank/DDBJ databases">
        <title>Novel genus in family Flammeovirgaceae.</title>
        <authorList>
            <person name="Nguyen T.H."/>
            <person name="Vuong T.Q."/>
            <person name="Le H."/>
            <person name="Kim S.-G."/>
        </authorList>
    </citation>
    <scope>NUCLEOTIDE SEQUENCE [LARGE SCALE GENOMIC DNA]</scope>
    <source>
        <strain evidence="2 3">JCM 23209</strain>
    </source>
</reference>
<evidence type="ECO:0000313" key="3">
    <source>
        <dbReference type="Proteomes" id="UP001403385"/>
    </source>
</evidence>
<dbReference type="AlphaFoldDB" id="A0AAW9SIE1"/>
<gene>
    <name evidence="2" type="ORF">AAG747_24115</name>
</gene>
<dbReference type="Proteomes" id="UP001403385">
    <property type="component" value="Unassembled WGS sequence"/>
</dbReference>
<keyword evidence="1" id="KW-0472">Membrane</keyword>
<organism evidence="2 3">
    <name type="scientific">Rapidithrix thailandica</name>
    <dbReference type="NCBI Taxonomy" id="413964"/>
    <lineage>
        <taxon>Bacteria</taxon>
        <taxon>Pseudomonadati</taxon>
        <taxon>Bacteroidota</taxon>
        <taxon>Cytophagia</taxon>
        <taxon>Cytophagales</taxon>
        <taxon>Flammeovirgaceae</taxon>
        <taxon>Rapidithrix</taxon>
    </lineage>
</organism>
<keyword evidence="1" id="KW-1133">Transmembrane helix</keyword>
<proteinExistence type="predicted"/>
<protein>
    <submittedName>
        <fullName evidence="2">DUF3592 domain-containing protein</fullName>
    </submittedName>
</protein>
<dbReference type="RefSeq" id="WP_346823810.1">
    <property type="nucleotide sequence ID" value="NZ_JBDKWZ010000018.1"/>
</dbReference>
<keyword evidence="1" id="KW-0812">Transmembrane</keyword>
<evidence type="ECO:0000313" key="2">
    <source>
        <dbReference type="EMBL" id="MEN7551028.1"/>
    </source>
</evidence>
<feature type="transmembrane region" description="Helical" evidence="1">
    <location>
        <begin position="103"/>
        <end position="123"/>
    </location>
</feature>
<sequence>MLVAYFQIIIGLLATSFGMKKLLHFRSLMNKGKVSIGKVSGFHEKTEQGHRRYYPVISFHTQEHQLINSELHMGAKVPMFLKGEKLRIIYEEDNPKHIELFDFTYILSLFIILLGIVVIVLGGSKLV</sequence>
<dbReference type="EMBL" id="JBDKWZ010000018">
    <property type="protein sequence ID" value="MEN7551028.1"/>
    <property type="molecule type" value="Genomic_DNA"/>
</dbReference>
<comment type="caution">
    <text evidence="2">The sequence shown here is derived from an EMBL/GenBank/DDBJ whole genome shotgun (WGS) entry which is preliminary data.</text>
</comment>
<accession>A0AAW9SIE1</accession>